<dbReference type="Proteomes" id="UP001375370">
    <property type="component" value="Chromosome"/>
</dbReference>
<dbReference type="Pfam" id="PF11760">
    <property type="entry name" value="CbiG_N"/>
    <property type="match status" value="1"/>
</dbReference>
<dbReference type="SUPFAM" id="SSF159672">
    <property type="entry name" value="CbiG N-terminal domain-like"/>
    <property type="match status" value="1"/>
</dbReference>
<dbReference type="PANTHER" id="PTHR47036">
    <property type="entry name" value="COBALT-FACTOR III C(17)-METHYLTRANSFERASE-RELATED"/>
    <property type="match status" value="1"/>
</dbReference>
<dbReference type="PANTHER" id="PTHR47036:SF1">
    <property type="entry name" value="COBALT-FACTOR III C(17)-METHYLTRANSFERASE-RELATED"/>
    <property type="match status" value="1"/>
</dbReference>
<dbReference type="SUPFAM" id="SSF53790">
    <property type="entry name" value="Tetrapyrrole methylase"/>
    <property type="match status" value="1"/>
</dbReference>
<evidence type="ECO:0000256" key="2">
    <source>
        <dbReference type="ARBA" id="ARBA00022573"/>
    </source>
</evidence>
<dbReference type="InterPro" id="IPR051810">
    <property type="entry name" value="Precorrin_MeTrfase"/>
</dbReference>
<keyword evidence="3 10" id="KW-0489">Methyltransferase</keyword>
<evidence type="ECO:0000259" key="8">
    <source>
        <dbReference type="Pfam" id="PF11760"/>
    </source>
</evidence>
<dbReference type="InterPro" id="IPR000878">
    <property type="entry name" value="4pyrrol_Mease"/>
</dbReference>
<feature type="domain" description="CobE/GbiG C-terminal" evidence="7">
    <location>
        <begin position="232"/>
        <end position="351"/>
    </location>
</feature>
<dbReference type="Gene3D" id="3.40.50.11220">
    <property type="match status" value="1"/>
</dbReference>
<feature type="domain" description="Cobalamin synthesis G N-terminal" evidence="8">
    <location>
        <begin position="55"/>
        <end position="135"/>
    </location>
</feature>
<proteinExistence type="predicted"/>
<dbReference type="CDD" id="cd11646">
    <property type="entry name" value="Precorrin_3B_C17_MT"/>
    <property type="match status" value="1"/>
</dbReference>
<keyword evidence="5" id="KW-0949">S-adenosyl-L-methionine</keyword>
<dbReference type="InterPro" id="IPR038029">
    <property type="entry name" value="GbiG_N_sf"/>
</dbReference>
<dbReference type="NCBIfam" id="TIGR01466">
    <property type="entry name" value="cobJ_cbiH"/>
    <property type="match status" value="1"/>
</dbReference>
<dbReference type="Pfam" id="PF00590">
    <property type="entry name" value="TP_methylase"/>
    <property type="match status" value="1"/>
</dbReference>
<dbReference type="SUPFAM" id="SSF159664">
    <property type="entry name" value="CobE/GbiG C-terminal domain-like"/>
    <property type="match status" value="1"/>
</dbReference>
<gene>
    <name evidence="10" type="primary">cobJ</name>
    <name evidence="10" type="ORF">V8247_01990</name>
</gene>
<dbReference type="EMBL" id="CP146612">
    <property type="protein sequence ID" value="WWX25764.1"/>
    <property type="molecule type" value="Genomic_DNA"/>
</dbReference>
<comment type="pathway">
    <text evidence="1">Cofactor biosynthesis; adenosylcobalamin biosynthesis.</text>
</comment>
<reference evidence="10 11" key="1">
    <citation type="submission" date="2024-03" db="EMBL/GenBank/DDBJ databases">
        <title>A Dehalogenimonas Isolated from Estuarine Sediments Dihaloeliminates Chlorinated Alkanes.</title>
        <authorList>
            <person name="Yang Y."/>
            <person name="Wang H."/>
        </authorList>
    </citation>
    <scope>NUCLEOTIDE SEQUENCE [LARGE SCALE GENOMIC DNA]</scope>
    <source>
        <strain evidence="10 11">W</strain>
    </source>
</reference>
<evidence type="ECO:0000259" key="7">
    <source>
        <dbReference type="Pfam" id="PF01890"/>
    </source>
</evidence>
<feature type="domain" description="Tetrapyrrole methylase" evidence="6">
    <location>
        <begin position="362"/>
        <end position="569"/>
    </location>
</feature>
<dbReference type="Gene3D" id="3.30.950.10">
    <property type="entry name" value="Methyltransferase, Cobalt-precorrin-4 Transmethylase, Domain 2"/>
    <property type="match status" value="1"/>
</dbReference>
<dbReference type="InterPro" id="IPR014777">
    <property type="entry name" value="4pyrrole_Mease_sub1"/>
</dbReference>
<dbReference type="InterPro" id="IPR021744">
    <property type="entry name" value="CbiG_N"/>
</dbReference>
<keyword evidence="2" id="KW-0169">Cobalamin biosynthesis</keyword>
<dbReference type="InterPro" id="IPR021745">
    <property type="entry name" value="CbiG_mid"/>
</dbReference>
<organism evidence="10 11">
    <name type="scientific">Candidatus Dehalogenimonas loeffleri</name>
    <dbReference type="NCBI Taxonomy" id="3127115"/>
    <lineage>
        <taxon>Bacteria</taxon>
        <taxon>Bacillati</taxon>
        <taxon>Chloroflexota</taxon>
        <taxon>Dehalococcoidia</taxon>
        <taxon>Dehalococcoidales</taxon>
        <taxon>Dehalococcoidaceae</taxon>
        <taxon>Dehalogenimonas</taxon>
    </lineage>
</organism>
<accession>A0ABZ2J4E0</accession>
<evidence type="ECO:0000313" key="10">
    <source>
        <dbReference type="EMBL" id="WWX25764.1"/>
    </source>
</evidence>
<sequence>MVTAKLGIVAVTKKGTALGRRLKSLSPQSVLYAPSRFLDNPQTGEHPYEGPVGELIGRLFKECGSMALIMASGIAVRAIAPHLKSKQSDPAVIVIDECGENVISLLSGHLGGANALTQKVAAVLGSHPVITTASDVSHNLSPDNLAARNNWRTEPGSDFTGLAAALINGDPVGIYQDSGETDWQETISGNVTLYKTIEELKYEKATARMVITNREVKLDSDIPTATFHPKNLAVGIGCNRGTSASMIEKAINGVFLKYGLSTMSIAMLTSVDLKSDELGLITYAKMGDIPLKFFPSDELARVPVPSSPSAHALTHAGTPSVAEAAALSASGNTALLVEKHAVDGQVTVAVAEIVASTVKRGKLSVVGIGPGDFADMSFRARQAIDESDVVIGYKMYLDLIQPLLAGKTLMSSGMTKEVDRTREAVKLACAGKIVSLISSGDAGIYGMAGLALEVAAEMEVTPEIVVIPGISAVSAAASLLGAPLMTDFCTISLSDYLTDWPKIEKRIALAAEADFVIGFYNPKSRKRPHQIEKAVQILSRHRDSGTPVGIVSDAYRPDQTVVITDLASLTRQEVGMTSIVIVGNSQTTIIEGRMVTSRGYQQKYELGDSDST</sequence>
<evidence type="ECO:0000256" key="4">
    <source>
        <dbReference type="ARBA" id="ARBA00022679"/>
    </source>
</evidence>
<keyword evidence="4 10" id="KW-0808">Transferase</keyword>
<dbReference type="InterPro" id="IPR006363">
    <property type="entry name" value="Cbl_synth_CobJ/CibH_dom"/>
</dbReference>
<evidence type="ECO:0000313" key="11">
    <source>
        <dbReference type="Proteomes" id="UP001375370"/>
    </source>
</evidence>
<evidence type="ECO:0000259" key="9">
    <source>
        <dbReference type="Pfam" id="PF11761"/>
    </source>
</evidence>
<dbReference type="InterPro" id="IPR035996">
    <property type="entry name" value="4pyrrol_Methylase_sf"/>
</dbReference>
<dbReference type="GO" id="GO:0032259">
    <property type="term" value="P:methylation"/>
    <property type="evidence" value="ECO:0007669"/>
    <property type="project" value="UniProtKB-KW"/>
</dbReference>
<dbReference type="RefSeq" id="WP_338738259.1">
    <property type="nucleotide sequence ID" value="NZ_CP146612.1"/>
</dbReference>
<name>A0ABZ2J4E0_9CHLR</name>
<dbReference type="InterPro" id="IPR014776">
    <property type="entry name" value="4pyrrole_Mease_sub2"/>
</dbReference>
<keyword evidence="11" id="KW-1185">Reference proteome</keyword>
<evidence type="ECO:0000259" key="6">
    <source>
        <dbReference type="Pfam" id="PF00590"/>
    </source>
</evidence>
<dbReference type="InterPro" id="IPR002750">
    <property type="entry name" value="CobE/GbiG_C"/>
</dbReference>
<evidence type="ECO:0000256" key="3">
    <source>
        <dbReference type="ARBA" id="ARBA00022603"/>
    </source>
</evidence>
<dbReference type="Gene3D" id="3.30.420.180">
    <property type="entry name" value="CobE/GbiG C-terminal domain"/>
    <property type="match status" value="1"/>
</dbReference>
<dbReference type="Pfam" id="PF01890">
    <property type="entry name" value="CbiG_C"/>
    <property type="match status" value="1"/>
</dbReference>
<dbReference type="InterPro" id="IPR036518">
    <property type="entry name" value="CobE/GbiG_C_sf"/>
</dbReference>
<dbReference type="Pfam" id="PF11761">
    <property type="entry name" value="CbiG_mid"/>
    <property type="match status" value="1"/>
</dbReference>
<feature type="domain" description="Cobalamin biosynthesis central region" evidence="9">
    <location>
        <begin position="141"/>
        <end position="220"/>
    </location>
</feature>
<evidence type="ECO:0000256" key="5">
    <source>
        <dbReference type="ARBA" id="ARBA00022691"/>
    </source>
</evidence>
<dbReference type="EC" id="2.1.1.131" evidence="10"/>
<evidence type="ECO:0000256" key="1">
    <source>
        <dbReference type="ARBA" id="ARBA00004953"/>
    </source>
</evidence>
<dbReference type="GO" id="GO:0030789">
    <property type="term" value="F:precorrin-3B C17-methyltransferase activity"/>
    <property type="evidence" value="ECO:0007669"/>
    <property type="project" value="UniProtKB-EC"/>
</dbReference>
<dbReference type="Gene3D" id="3.40.1010.10">
    <property type="entry name" value="Cobalt-precorrin-4 Transmethylase, Domain 1"/>
    <property type="match status" value="1"/>
</dbReference>
<protein>
    <submittedName>
        <fullName evidence="10">Precorrin-3B C(17)-methyltransferase</fullName>
        <ecNumber evidence="10">2.1.1.131</ecNumber>
    </submittedName>
</protein>